<dbReference type="RefSeq" id="WP_087697763.1">
    <property type="nucleotide sequence ID" value="NZ_JABXOB010000015.1"/>
</dbReference>
<sequence length="446" mass="49292">MAVINEQELERLVEIITDPKTIDTYVKEKAYNEFAMAKALCTLFDTPPNSASTPPFYSQLQQITKAALNTLATLNDLLDKGEYPKTLPVVGKLYQSEKKLAIFKDLTIASDDGAKEIVRKANAILKRLLDYDQKAKTIGEIIRVFAGVCEKIKESGAAYKEVENLVIVKTPDISNPLIRFDEFCSTLGAYRTTRYGETAFHPGSRSRCDGKNGNPPPAWRGLKIDPDLATLLGFTVGQLVATGNTFYLPLMPGDVVRCMDSVLGLPEGASISGTTSDTIWAIETLSNFLYVGHTVGSNKLQSNTADPNLILIALAAIVSGYHHTALEVGLPMTINGYITYQPGFYTSFQNEAMTGTAIGQAIQQILNEYEQKKENRLMLITQEACEHRQDGDGRVLRLFDMNHPQEQALFKRSVAMSYDNYLKWQSIAHPLPSTFSRSGVAKIMVL</sequence>
<evidence type="ECO:0000313" key="2">
    <source>
        <dbReference type="Proteomes" id="UP000196342"/>
    </source>
</evidence>
<reference evidence="1 2" key="1">
    <citation type="submission" date="2017-05" db="EMBL/GenBank/DDBJ databases">
        <title>Chromobacterium violaceum GHPS1 isolated from Hydrocarbon polluted soil in French Guiana display an awesome secondary metabolite arsenal and a battery of drug and heavy-metal-resistance and detoxification of xenobiotics proteins.</title>
        <authorList>
            <person name="Belbahri L."/>
        </authorList>
    </citation>
    <scope>NUCLEOTIDE SEQUENCE [LARGE SCALE GENOMIC DNA]</scope>
    <source>
        <strain evidence="1 2">GHPS1</strain>
    </source>
</reference>
<evidence type="ECO:0000313" key="1">
    <source>
        <dbReference type="EMBL" id="OVE48772.1"/>
    </source>
</evidence>
<protein>
    <submittedName>
        <fullName evidence="1">Uncharacterized protein</fullName>
    </submittedName>
</protein>
<keyword evidence="2" id="KW-1185">Reference proteome</keyword>
<accession>A0A202BBH9</accession>
<gene>
    <name evidence="1" type="ORF">CBW21_09505</name>
</gene>
<organism evidence="1 2">
    <name type="scientific">Chromobacterium violaceum</name>
    <dbReference type="NCBI Taxonomy" id="536"/>
    <lineage>
        <taxon>Bacteria</taxon>
        <taxon>Pseudomonadati</taxon>
        <taxon>Pseudomonadota</taxon>
        <taxon>Betaproteobacteria</taxon>
        <taxon>Neisseriales</taxon>
        <taxon>Chromobacteriaceae</taxon>
        <taxon>Chromobacterium</taxon>
    </lineage>
</organism>
<comment type="caution">
    <text evidence="1">The sequence shown here is derived from an EMBL/GenBank/DDBJ whole genome shotgun (WGS) entry which is preliminary data.</text>
</comment>
<proteinExistence type="predicted"/>
<dbReference type="AlphaFoldDB" id="A0A202BBH9"/>
<dbReference type="Proteomes" id="UP000196342">
    <property type="component" value="Unassembled WGS sequence"/>
</dbReference>
<dbReference type="EMBL" id="NHOO01000006">
    <property type="protein sequence ID" value="OVE48772.1"/>
    <property type="molecule type" value="Genomic_DNA"/>
</dbReference>
<name>A0A202BBH9_CHRVL</name>